<dbReference type="SUPFAM" id="SSF48452">
    <property type="entry name" value="TPR-like"/>
    <property type="match status" value="1"/>
</dbReference>
<dbReference type="PROSITE" id="PS50005">
    <property type="entry name" value="TPR"/>
    <property type="match status" value="1"/>
</dbReference>
<feature type="repeat" description="TPR" evidence="1">
    <location>
        <begin position="49"/>
        <end position="82"/>
    </location>
</feature>
<accession>A0A7C4GHF6</accession>
<evidence type="ECO:0000256" key="1">
    <source>
        <dbReference type="PROSITE-ProRule" id="PRU00339"/>
    </source>
</evidence>
<organism evidence="2">
    <name type="scientific">candidate division WOR-3 bacterium</name>
    <dbReference type="NCBI Taxonomy" id="2052148"/>
    <lineage>
        <taxon>Bacteria</taxon>
        <taxon>Bacteria division WOR-3</taxon>
    </lineage>
</organism>
<dbReference type="InterPro" id="IPR011990">
    <property type="entry name" value="TPR-like_helical_dom_sf"/>
</dbReference>
<proteinExistence type="predicted"/>
<reference evidence="2" key="1">
    <citation type="journal article" date="2020" name="mSystems">
        <title>Genome- and Community-Level Interaction Insights into Carbon Utilization and Element Cycling Functions of Hydrothermarchaeota in Hydrothermal Sediment.</title>
        <authorList>
            <person name="Zhou Z."/>
            <person name="Liu Y."/>
            <person name="Xu W."/>
            <person name="Pan J."/>
            <person name="Luo Z.H."/>
            <person name="Li M."/>
        </authorList>
    </citation>
    <scope>NUCLEOTIDE SEQUENCE [LARGE SCALE GENOMIC DNA]</scope>
    <source>
        <strain evidence="2">SpSt-488</strain>
    </source>
</reference>
<sequence length="131" mass="14967">MKFELESTQRALLFYYLSRYAALSRDDRSAMSALDSARFYGGSDPRLRLELAMQDGAISQVAGNFQRAEKSYLEAMALDPNRRELLQALFDLYIDDMHDTGRARALVTEWLRRSPNDSWAAGLLRRLSGQP</sequence>
<dbReference type="EMBL" id="DSUT01000171">
    <property type="protein sequence ID" value="HGK28880.1"/>
    <property type="molecule type" value="Genomic_DNA"/>
</dbReference>
<comment type="caution">
    <text evidence="2">The sequence shown here is derived from an EMBL/GenBank/DDBJ whole genome shotgun (WGS) entry which is preliminary data.</text>
</comment>
<dbReference type="AlphaFoldDB" id="A0A7C4GHF6"/>
<dbReference type="InterPro" id="IPR019734">
    <property type="entry name" value="TPR_rpt"/>
</dbReference>
<keyword evidence="1" id="KW-0802">TPR repeat</keyword>
<evidence type="ECO:0000313" key="2">
    <source>
        <dbReference type="EMBL" id="HGK28880.1"/>
    </source>
</evidence>
<protein>
    <submittedName>
        <fullName evidence="2">Uncharacterized protein</fullName>
    </submittedName>
</protein>
<dbReference type="Gene3D" id="1.25.40.10">
    <property type="entry name" value="Tetratricopeptide repeat domain"/>
    <property type="match status" value="1"/>
</dbReference>
<name>A0A7C4GHF6_UNCW3</name>
<gene>
    <name evidence="2" type="ORF">ENS41_08060</name>
</gene>